<dbReference type="AlphaFoldDB" id="A0A2P2PPS5"/>
<accession>A0A2P2PPS5</accession>
<proteinExistence type="predicted"/>
<name>A0A2P2PPS5_RHIMU</name>
<dbReference type="EMBL" id="GGEC01076221">
    <property type="protein sequence ID" value="MBX56705.1"/>
    <property type="molecule type" value="Transcribed_RNA"/>
</dbReference>
<organism evidence="1">
    <name type="scientific">Rhizophora mucronata</name>
    <name type="common">Asiatic mangrove</name>
    <dbReference type="NCBI Taxonomy" id="61149"/>
    <lineage>
        <taxon>Eukaryota</taxon>
        <taxon>Viridiplantae</taxon>
        <taxon>Streptophyta</taxon>
        <taxon>Embryophyta</taxon>
        <taxon>Tracheophyta</taxon>
        <taxon>Spermatophyta</taxon>
        <taxon>Magnoliopsida</taxon>
        <taxon>eudicotyledons</taxon>
        <taxon>Gunneridae</taxon>
        <taxon>Pentapetalae</taxon>
        <taxon>rosids</taxon>
        <taxon>fabids</taxon>
        <taxon>Malpighiales</taxon>
        <taxon>Rhizophoraceae</taxon>
        <taxon>Rhizophora</taxon>
    </lineage>
</organism>
<reference evidence="1" key="1">
    <citation type="submission" date="2018-02" db="EMBL/GenBank/DDBJ databases">
        <title>Rhizophora mucronata_Transcriptome.</title>
        <authorList>
            <person name="Meera S.P."/>
            <person name="Sreeshan A."/>
            <person name="Augustine A."/>
        </authorList>
    </citation>
    <scope>NUCLEOTIDE SEQUENCE</scope>
    <source>
        <tissue evidence="1">Leaf</tissue>
    </source>
</reference>
<sequence length="48" mass="5358">MCLIGFHFVSTQLVKGSALSRGLKFMFIICDQNFLSVRSISVHLGSLR</sequence>
<evidence type="ECO:0000313" key="1">
    <source>
        <dbReference type="EMBL" id="MBX56705.1"/>
    </source>
</evidence>
<protein>
    <submittedName>
        <fullName evidence="1">Uncharacterized protein</fullName>
    </submittedName>
</protein>